<keyword evidence="2" id="KW-1133">Transmembrane helix</keyword>
<keyword evidence="4" id="KW-1185">Reference proteome</keyword>
<proteinExistence type="predicted"/>
<dbReference type="Proteomes" id="UP000286848">
    <property type="component" value="Unassembled WGS sequence"/>
</dbReference>
<gene>
    <name evidence="3" type="ORF">LFYK43_03950</name>
</gene>
<reference evidence="3 4" key="1">
    <citation type="journal article" date="2019" name="Int. J. Syst. Evol. Microbiol.">
        <title>Lactobacillus salitolerans sp. nov., a novel lactic acid bacterium isolated from spent mushroom substrates.</title>
        <authorList>
            <person name="Tohno M."/>
            <person name="Tanizawa Y."/>
            <person name="Kojima Y."/>
            <person name="Sakamoto M."/>
            <person name="Nakamura Y."/>
            <person name="Ohkuma M."/>
            <person name="Kobayashi H."/>
        </authorList>
    </citation>
    <scope>NUCLEOTIDE SEQUENCE [LARGE SCALE GENOMIC DNA]</scope>
    <source>
        <strain evidence="3 4">YK43</strain>
    </source>
</reference>
<evidence type="ECO:0000256" key="2">
    <source>
        <dbReference type="SAM" id="Phobius"/>
    </source>
</evidence>
<feature type="compositionally biased region" description="Basic and acidic residues" evidence="1">
    <location>
        <begin position="54"/>
        <end position="71"/>
    </location>
</feature>
<keyword evidence="2" id="KW-0812">Transmembrane</keyword>
<protein>
    <submittedName>
        <fullName evidence="3">Uncharacterized protein</fullName>
    </submittedName>
</protein>
<sequence length="102" mass="12130">MDDKEKLRRSKPKQAATSKWLRLFSRKKRDQVNPKEPQQAEFQSESADGNSEPLSRRASKEKYENLQNDEKQKRLQKRLDKIILVLVLLIIAVFLVMRFINF</sequence>
<organism evidence="3 4">
    <name type="scientific">Ligilactobacillus salitolerans</name>
    <dbReference type="NCBI Taxonomy" id="1808352"/>
    <lineage>
        <taxon>Bacteria</taxon>
        <taxon>Bacillati</taxon>
        <taxon>Bacillota</taxon>
        <taxon>Bacilli</taxon>
        <taxon>Lactobacillales</taxon>
        <taxon>Lactobacillaceae</taxon>
        <taxon>Ligilactobacillus</taxon>
    </lineage>
</organism>
<dbReference type="EMBL" id="BFFP01000004">
    <property type="protein sequence ID" value="GBG93936.1"/>
    <property type="molecule type" value="Genomic_DNA"/>
</dbReference>
<dbReference type="AlphaFoldDB" id="A0A401IQX9"/>
<feature type="region of interest" description="Disordered" evidence="1">
    <location>
        <begin position="28"/>
        <end position="71"/>
    </location>
</feature>
<name>A0A401IQX9_9LACO</name>
<comment type="caution">
    <text evidence="3">The sequence shown here is derived from an EMBL/GenBank/DDBJ whole genome shotgun (WGS) entry which is preliminary data.</text>
</comment>
<dbReference type="RefSeq" id="WP_124974890.1">
    <property type="nucleotide sequence ID" value="NZ_BFFP01000004.1"/>
</dbReference>
<evidence type="ECO:0000313" key="4">
    <source>
        <dbReference type="Proteomes" id="UP000286848"/>
    </source>
</evidence>
<feature type="transmembrane region" description="Helical" evidence="2">
    <location>
        <begin position="82"/>
        <end position="100"/>
    </location>
</feature>
<feature type="compositionally biased region" description="Polar residues" evidence="1">
    <location>
        <begin position="40"/>
        <end position="53"/>
    </location>
</feature>
<accession>A0A401IQX9</accession>
<keyword evidence="2" id="KW-0472">Membrane</keyword>
<evidence type="ECO:0000313" key="3">
    <source>
        <dbReference type="EMBL" id="GBG93936.1"/>
    </source>
</evidence>
<evidence type="ECO:0000256" key="1">
    <source>
        <dbReference type="SAM" id="MobiDB-lite"/>
    </source>
</evidence>